<organism evidence="15 16">
    <name type="scientific">Aspergillus eucalypticola (strain CBS 122712 / IBT 29274)</name>
    <dbReference type="NCBI Taxonomy" id="1448314"/>
    <lineage>
        <taxon>Eukaryota</taxon>
        <taxon>Fungi</taxon>
        <taxon>Dikarya</taxon>
        <taxon>Ascomycota</taxon>
        <taxon>Pezizomycotina</taxon>
        <taxon>Eurotiomycetes</taxon>
        <taxon>Eurotiomycetidae</taxon>
        <taxon>Eurotiales</taxon>
        <taxon>Aspergillaceae</taxon>
        <taxon>Aspergillus</taxon>
        <taxon>Aspergillus subgen. Circumdati</taxon>
    </lineage>
</organism>
<evidence type="ECO:0000313" key="16">
    <source>
        <dbReference type="Proteomes" id="UP000246171"/>
    </source>
</evidence>
<proteinExistence type="inferred from homology"/>
<sequence length="546" mass="60144">MTQRSVNILNQGIKSILVAATLATMLPLQAYSSIERSSLLPTPPMGFNNWARFMCDLNESIFIETADAMAANGLRDAGYNRINLDDCWMAYQRSDNGSLQWNTTKFPHGLPWLANYVKAKGFYFGIYEDSGNMTCGGYPGSYKHEEQDANTFASWGIDYLKLDGCNVYATQSRTLEEEYKQRYGHWHQVLSNMQHPLIFSESAPAYFAGTDNNTDWYTVMDWVPIYGELARHSTDILVYSGAGSAWDSIINNYNYNTLLARYQQPGYFNDPDFLIPDHPGLTANEKRSHFALWASFSAPLIISAYIPALSKDEIAFLTNEALIAVDQDPLAQQATLASRDDTLDILTRSLANGDRLLTVLNKGNATVTRGIPVQWLGLVNTGCTYTAEDLWNGDTHKFGDHIKVELASHATSVFRLSLPAECSSVVPTGLIFNTASGNCLAATSDSSVTFQSCNGEVSQIWRVTSSGVISPLPQTTQCLTADGSSVKLQACDSTEDDDQKWTYAVTGNLKNAKTDTCLTEGPVQMKSCLDERDGQVFGLPSGVELS</sequence>
<keyword evidence="10 13" id="KW-1015">Disulfide bond</keyword>
<keyword evidence="7" id="KW-0732">Signal</keyword>
<comment type="similarity">
    <text evidence="4 13">Belongs to the glycosyl hydrolase 27 family.</text>
</comment>
<name>A0A317UQT0_ASPEC</name>
<protein>
    <recommendedName>
        <fullName evidence="5 13">Alpha-galactosidase</fullName>
        <ecNumber evidence="5 13">3.2.1.22</ecNumber>
    </recommendedName>
    <alternativeName>
        <fullName evidence="13">Melibiase</fullName>
    </alternativeName>
</protein>
<dbReference type="SUPFAM" id="SSF50370">
    <property type="entry name" value="Ricin B-like lectins"/>
    <property type="match status" value="1"/>
</dbReference>
<gene>
    <name evidence="15" type="ORF">BO83DRAFT_420448</name>
</gene>
<dbReference type="Pfam" id="PF00652">
    <property type="entry name" value="Ricin_B_lectin"/>
    <property type="match status" value="1"/>
</dbReference>
<feature type="domain" description="Ricin B lectin" evidence="14">
    <location>
        <begin position="426"/>
        <end position="540"/>
    </location>
</feature>
<evidence type="ECO:0000256" key="8">
    <source>
        <dbReference type="ARBA" id="ARBA00022734"/>
    </source>
</evidence>
<evidence type="ECO:0000256" key="1">
    <source>
        <dbReference type="ARBA" id="ARBA00001255"/>
    </source>
</evidence>
<dbReference type="OrthoDB" id="5795902at2759"/>
<evidence type="ECO:0000256" key="2">
    <source>
        <dbReference type="ARBA" id="ARBA00003969"/>
    </source>
</evidence>
<keyword evidence="8" id="KW-0430">Lectin</keyword>
<evidence type="ECO:0000313" key="15">
    <source>
        <dbReference type="EMBL" id="PWY64364.1"/>
    </source>
</evidence>
<dbReference type="PROSITE" id="PS00512">
    <property type="entry name" value="ALPHA_GALACTOSIDASE"/>
    <property type="match status" value="1"/>
</dbReference>
<keyword evidence="6" id="KW-0964">Secreted</keyword>
<dbReference type="GeneID" id="37056896"/>
<dbReference type="GO" id="GO:0004557">
    <property type="term" value="F:alpha-galactosidase activity"/>
    <property type="evidence" value="ECO:0007669"/>
    <property type="project" value="UniProtKB-EC"/>
</dbReference>
<dbReference type="Proteomes" id="UP000246171">
    <property type="component" value="Unassembled WGS sequence"/>
</dbReference>
<dbReference type="Gene3D" id="2.60.40.1180">
    <property type="entry name" value="Golgi alpha-mannosidase II"/>
    <property type="match status" value="1"/>
</dbReference>
<dbReference type="CDD" id="cd14792">
    <property type="entry name" value="GH27"/>
    <property type="match status" value="1"/>
</dbReference>
<evidence type="ECO:0000256" key="7">
    <source>
        <dbReference type="ARBA" id="ARBA00022729"/>
    </source>
</evidence>
<dbReference type="AlphaFoldDB" id="A0A317UQT0"/>
<dbReference type="FunFam" id="3.20.20.70:FF:000177">
    <property type="entry name" value="Alpha-galactosidase"/>
    <property type="match status" value="1"/>
</dbReference>
<dbReference type="InterPro" id="IPR041233">
    <property type="entry name" value="Melibiase_C"/>
</dbReference>
<comment type="function">
    <text evidence="2">Hydrolyzes a variety of simple alpha-D-galactoside as well as more complex molecules such as oligosaccharides and polysaccharides.</text>
</comment>
<dbReference type="PRINTS" id="PR00740">
    <property type="entry name" value="GLHYDRLASE27"/>
</dbReference>
<dbReference type="VEuPathDB" id="FungiDB:BO83DRAFT_420448"/>
<dbReference type="RefSeq" id="XP_025383835.1">
    <property type="nucleotide sequence ID" value="XM_025534934.1"/>
</dbReference>
<dbReference type="InterPro" id="IPR013780">
    <property type="entry name" value="Glyco_hydro_b"/>
</dbReference>
<reference evidence="15" key="1">
    <citation type="submission" date="2016-12" db="EMBL/GenBank/DDBJ databases">
        <title>The genomes of Aspergillus section Nigri reveals drivers in fungal speciation.</title>
        <authorList>
            <consortium name="DOE Joint Genome Institute"/>
            <person name="Vesth T.C."/>
            <person name="Nybo J."/>
            <person name="Theobald S."/>
            <person name="Brandl J."/>
            <person name="Frisvad J.C."/>
            <person name="Nielsen K.F."/>
            <person name="Lyhne E.K."/>
            <person name="Kogle M.E."/>
            <person name="Kuo A."/>
            <person name="Riley R."/>
            <person name="Clum A."/>
            <person name="Nolan M."/>
            <person name="Lipzen A."/>
            <person name="Salamov A."/>
            <person name="Henrissat B."/>
            <person name="Wiebenga A."/>
            <person name="De vries R.P."/>
            <person name="Grigoriev I.V."/>
            <person name="Mortensen U.H."/>
            <person name="Andersen M.R."/>
            <person name="Baker S.E."/>
        </authorList>
    </citation>
    <scope>NUCLEOTIDE SEQUENCE</scope>
    <source>
        <strain evidence="15">CBS 122712</strain>
    </source>
</reference>
<dbReference type="Pfam" id="PF17801">
    <property type="entry name" value="Melibiase_C"/>
    <property type="match status" value="1"/>
</dbReference>
<dbReference type="InterPro" id="IPR000111">
    <property type="entry name" value="Glyco_hydro_27/36_CS"/>
</dbReference>
<dbReference type="InterPro" id="IPR035992">
    <property type="entry name" value="Ricin_B-like_lectins"/>
</dbReference>
<evidence type="ECO:0000259" key="14">
    <source>
        <dbReference type="SMART" id="SM00458"/>
    </source>
</evidence>
<evidence type="ECO:0000256" key="3">
    <source>
        <dbReference type="ARBA" id="ARBA00004613"/>
    </source>
</evidence>
<dbReference type="EMBL" id="MSFU01000031">
    <property type="protein sequence ID" value="PWY64364.1"/>
    <property type="molecule type" value="Genomic_DNA"/>
</dbReference>
<keyword evidence="16" id="KW-1185">Reference proteome</keyword>
<dbReference type="FunFam" id="2.60.40.1180:FF:000056">
    <property type="entry name" value="Alpha-galactosidase A"/>
    <property type="match status" value="1"/>
</dbReference>
<evidence type="ECO:0000256" key="4">
    <source>
        <dbReference type="ARBA" id="ARBA00009743"/>
    </source>
</evidence>
<keyword evidence="9 13" id="KW-0378">Hydrolase</keyword>
<dbReference type="Gene3D" id="2.80.10.50">
    <property type="match status" value="1"/>
</dbReference>
<evidence type="ECO:0000256" key="13">
    <source>
        <dbReference type="RuleBase" id="RU361168"/>
    </source>
</evidence>
<dbReference type="SMART" id="SM00458">
    <property type="entry name" value="RICIN"/>
    <property type="match status" value="1"/>
</dbReference>
<dbReference type="CDD" id="cd23425">
    <property type="entry name" value="beta-trefoil_Ricin_AglA"/>
    <property type="match status" value="1"/>
</dbReference>
<dbReference type="FunFam" id="2.80.10.50:FF:000077">
    <property type="entry name" value="Alpha-galactosidase A"/>
    <property type="match status" value="1"/>
</dbReference>
<dbReference type="PROSITE" id="PS50231">
    <property type="entry name" value="RICIN_B_LECTIN"/>
    <property type="match status" value="1"/>
</dbReference>
<dbReference type="InterPro" id="IPR000772">
    <property type="entry name" value="Ricin_B_lectin"/>
</dbReference>
<dbReference type="InterPro" id="IPR002241">
    <property type="entry name" value="Glyco_hydro_27"/>
</dbReference>
<evidence type="ECO:0000256" key="12">
    <source>
        <dbReference type="ARBA" id="ARBA00023295"/>
    </source>
</evidence>
<evidence type="ECO:0000256" key="10">
    <source>
        <dbReference type="ARBA" id="ARBA00023157"/>
    </source>
</evidence>
<dbReference type="GO" id="GO:0005975">
    <property type="term" value="P:carbohydrate metabolic process"/>
    <property type="evidence" value="ECO:0007669"/>
    <property type="project" value="InterPro"/>
</dbReference>
<dbReference type="Gene3D" id="3.20.20.70">
    <property type="entry name" value="Aldolase class I"/>
    <property type="match status" value="1"/>
</dbReference>
<dbReference type="Pfam" id="PF16499">
    <property type="entry name" value="Melibiase_2"/>
    <property type="match status" value="1"/>
</dbReference>
<accession>A0A317UQT0</accession>
<dbReference type="GO" id="GO:0005576">
    <property type="term" value="C:extracellular region"/>
    <property type="evidence" value="ECO:0007669"/>
    <property type="project" value="UniProtKB-SubCell"/>
</dbReference>
<comment type="catalytic activity">
    <reaction evidence="1 13">
        <text>Hydrolysis of terminal, non-reducing alpha-D-galactose residues in alpha-D-galactosides, including galactose oligosaccharides, galactomannans and galactolipids.</text>
        <dbReference type="EC" id="3.2.1.22"/>
    </reaction>
</comment>
<keyword evidence="12 13" id="KW-0326">Glycosidase</keyword>
<dbReference type="PANTHER" id="PTHR11452">
    <property type="entry name" value="ALPHA-GALACTOSIDASE/ALPHA-N-ACETYLGALACTOSAMINIDASE"/>
    <property type="match status" value="1"/>
</dbReference>
<evidence type="ECO:0000256" key="5">
    <source>
        <dbReference type="ARBA" id="ARBA00012755"/>
    </source>
</evidence>
<evidence type="ECO:0000256" key="11">
    <source>
        <dbReference type="ARBA" id="ARBA00023180"/>
    </source>
</evidence>
<dbReference type="SUPFAM" id="SSF51445">
    <property type="entry name" value="(Trans)glycosidases"/>
    <property type="match status" value="1"/>
</dbReference>
<comment type="caution">
    <text evidence="15">The sequence shown here is derived from an EMBL/GenBank/DDBJ whole genome shotgun (WGS) entry which is preliminary data.</text>
</comment>
<dbReference type="InterPro" id="IPR013785">
    <property type="entry name" value="Aldolase_TIM"/>
</dbReference>
<dbReference type="EC" id="3.2.1.22" evidence="5 13"/>
<keyword evidence="11" id="KW-0325">Glycoprotein</keyword>
<comment type="subcellular location">
    <subcellularLocation>
        <location evidence="3">Secreted</location>
    </subcellularLocation>
</comment>
<dbReference type="InterPro" id="IPR017853">
    <property type="entry name" value="GH"/>
</dbReference>
<dbReference type="GO" id="GO:0030246">
    <property type="term" value="F:carbohydrate binding"/>
    <property type="evidence" value="ECO:0007669"/>
    <property type="project" value="UniProtKB-KW"/>
</dbReference>
<dbReference type="PANTHER" id="PTHR11452:SF91">
    <property type="entry name" value="ALPHA-GALACTOSIDASE A-RELATED"/>
    <property type="match status" value="1"/>
</dbReference>
<evidence type="ECO:0000256" key="6">
    <source>
        <dbReference type="ARBA" id="ARBA00022525"/>
    </source>
</evidence>
<dbReference type="SUPFAM" id="SSF51011">
    <property type="entry name" value="Glycosyl hydrolase domain"/>
    <property type="match status" value="1"/>
</dbReference>
<evidence type="ECO:0000256" key="9">
    <source>
        <dbReference type="ARBA" id="ARBA00022801"/>
    </source>
</evidence>